<proteinExistence type="predicted"/>
<evidence type="ECO:0000256" key="1">
    <source>
        <dbReference type="SAM" id="Phobius"/>
    </source>
</evidence>
<keyword evidence="1" id="KW-0812">Transmembrane</keyword>
<dbReference type="EMBL" id="BBMM01000009">
    <property type="protein sequence ID" value="GAL01260.1"/>
    <property type="molecule type" value="Genomic_DNA"/>
</dbReference>
<dbReference type="Proteomes" id="UP000029226">
    <property type="component" value="Unassembled WGS sequence"/>
</dbReference>
<protein>
    <submittedName>
        <fullName evidence="2">Uncharacterized protein</fullName>
    </submittedName>
</protein>
<reference evidence="2 3" key="1">
    <citation type="journal article" date="2014" name="Genome Announc.">
        <title>Draft Genome Sequences of Marine Flavobacterium Nonlabens Strains NR17, NR24, NR27, NR32, NR33, and Ara13.</title>
        <authorList>
            <person name="Nakanishi M."/>
            <person name="Meirelles P."/>
            <person name="Suzuki R."/>
            <person name="Takatani N."/>
            <person name="Mino S."/>
            <person name="Suda W."/>
            <person name="Oshima K."/>
            <person name="Hattori M."/>
            <person name="Ohkuma M."/>
            <person name="Hosokawa M."/>
            <person name="Miyashita K."/>
            <person name="Thompson F.L."/>
            <person name="Niwa A."/>
            <person name="Sawabe T."/>
            <person name="Sawabe T."/>
        </authorList>
    </citation>
    <scope>NUCLEOTIDE SEQUENCE [LARGE SCALE GENOMIC DNA]</scope>
    <source>
        <strain evidence="3">JCM19314</strain>
    </source>
</reference>
<comment type="caution">
    <text evidence="2">The sequence shown here is derived from an EMBL/GenBank/DDBJ whole genome shotgun (WGS) entry which is preliminary data.</text>
</comment>
<evidence type="ECO:0000313" key="3">
    <source>
        <dbReference type="Proteomes" id="UP000029226"/>
    </source>
</evidence>
<name>A0A090QDS4_NONUL</name>
<feature type="transmembrane region" description="Helical" evidence="1">
    <location>
        <begin position="7"/>
        <end position="26"/>
    </location>
</feature>
<gene>
    <name evidence="2" type="ORF">JCM19314_704</name>
</gene>
<evidence type="ECO:0000313" key="2">
    <source>
        <dbReference type="EMBL" id="GAL01260.1"/>
    </source>
</evidence>
<dbReference type="AlphaFoldDB" id="A0A090QDS4"/>
<accession>A0A090QDS4</accession>
<keyword evidence="1" id="KW-0472">Membrane</keyword>
<organism evidence="2 3">
    <name type="scientific">Nonlabens ulvanivorans</name>
    <name type="common">Persicivirga ulvanivorans</name>
    <dbReference type="NCBI Taxonomy" id="906888"/>
    <lineage>
        <taxon>Bacteria</taxon>
        <taxon>Pseudomonadati</taxon>
        <taxon>Bacteroidota</taxon>
        <taxon>Flavobacteriia</taxon>
        <taxon>Flavobacteriales</taxon>
        <taxon>Flavobacteriaceae</taxon>
        <taxon>Nonlabens</taxon>
    </lineage>
</organism>
<sequence>MSLSKTTILFGVFALHTTYYILIKVVNIPDYVPDKPLLKSDLSVSQKA</sequence>
<keyword evidence="1" id="KW-1133">Transmembrane helix</keyword>